<evidence type="ECO:0000313" key="1">
    <source>
        <dbReference type="EMBL" id="RRT79786.1"/>
    </source>
</evidence>
<proteinExistence type="predicted"/>
<dbReference type="EMBL" id="AMZH03001310">
    <property type="protein sequence ID" value="RRT79786.1"/>
    <property type="molecule type" value="Genomic_DNA"/>
</dbReference>
<reference evidence="1 2" key="1">
    <citation type="journal article" date="2014" name="Agronomy (Basel)">
        <title>A Draft Genome Sequence for Ensete ventricosum, the Drought-Tolerant Tree Against Hunger.</title>
        <authorList>
            <person name="Harrison J."/>
            <person name="Moore K.A."/>
            <person name="Paszkiewicz K."/>
            <person name="Jones T."/>
            <person name="Grant M."/>
            <person name="Ambacheew D."/>
            <person name="Muzemil S."/>
            <person name="Studholme D.J."/>
        </authorList>
    </citation>
    <scope>NUCLEOTIDE SEQUENCE [LARGE SCALE GENOMIC DNA]</scope>
</reference>
<sequence length="54" mass="6457">RFWIVHASPEFFVRWSEISQVLRSHPRSGAGIPFFSRYFLFVLMEERWCCACSS</sequence>
<feature type="non-terminal residue" evidence="1">
    <location>
        <position position="1"/>
    </location>
</feature>
<organism evidence="1 2">
    <name type="scientific">Ensete ventricosum</name>
    <name type="common">Abyssinian banana</name>
    <name type="synonym">Musa ensete</name>
    <dbReference type="NCBI Taxonomy" id="4639"/>
    <lineage>
        <taxon>Eukaryota</taxon>
        <taxon>Viridiplantae</taxon>
        <taxon>Streptophyta</taxon>
        <taxon>Embryophyta</taxon>
        <taxon>Tracheophyta</taxon>
        <taxon>Spermatophyta</taxon>
        <taxon>Magnoliopsida</taxon>
        <taxon>Liliopsida</taxon>
        <taxon>Zingiberales</taxon>
        <taxon>Musaceae</taxon>
        <taxon>Ensete</taxon>
    </lineage>
</organism>
<name>A0A427AUI7_ENSVE</name>
<gene>
    <name evidence="1" type="ORF">B296_00015803</name>
</gene>
<dbReference type="AlphaFoldDB" id="A0A427AUI7"/>
<dbReference type="Proteomes" id="UP000287651">
    <property type="component" value="Unassembled WGS sequence"/>
</dbReference>
<comment type="caution">
    <text evidence="1">The sequence shown here is derived from an EMBL/GenBank/DDBJ whole genome shotgun (WGS) entry which is preliminary data.</text>
</comment>
<protein>
    <submittedName>
        <fullName evidence="1">Uncharacterized protein</fullName>
    </submittedName>
</protein>
<accession>A0A427AUI7</accession>
<evidence type="ECO:0000313" key="2">
    <source>
        <dbReference type="Proteomes" id="UP000287651"/>
    </source>
</evidence>